<evidence type="ECO:0000313" key="3">
    <source>
        <dbReference type="Proteomes" id="UP000266188"/>
    </source>
</evidence>
<dbReference type="SUPFAM" id="SSF51338">
    <property type="entry name" value="Composite domain of metallo-dependent hydrolases"/>
    <property type="match status" value="1"/>
</dbReference>
<name>A0A3A2ZGH5_9EURO</name>
<dbReference type="GO" id="GO:0016810">
    <property type="term" value="F:hydrolase activity, acting on carbon-nitrogen (but not peptide) bonds"/>
    <property type="evidence" value="ECO:0007669"/>
    <property type="project" value="InterPro"/>
</dbReference>
<feature type="domain" description="Amidohydrolase 3" evidence="1">
    <location>
        <begin position="57"/>
        <end position="537"/>
    </location>
</feature>
<reference evidence="3" key="1">
    <citation type="submission" date="2017-02" db="EMBL/GenBank/DDBJ databases">
        <authorList>
            <person name="Tafer H."/>
            <person name="Lopandic K."/>
        </authorList>
    </citation>
    <scope>NUCLEOTIDE SEQUENCE [LARGE SCALE GENOMIC DNA]</scope>
    <source>
        <strain evidence="3">CBS 366.77</strain>
    </source>
</reference>
<dbReference type="InterPro" id="IPR032466">
    <property type="entry name" value="Metal_Hydrolase"/>
</dbReference>
<protein>
    <submittedName>
        <fullName evidence="2">Amidohydrolase family</fullName>
    </submittedName>
</protein>
<accession>A0A3A2ZGH5</accession>
<dbReference type="Pfam" id="PF07969">
    <property type="entry name" value="Amidohydro_3"/>
    <property type="match status" value="1"/>
</dbReference>
<dbReference type="InterPro" id="IPR013108">
    <property type="entry name" value="Amidohydro_3"/>
</dbReference>
<dbReference type="SUPFAM" id="SSF51556">
    <property type="entry name" value="Metallo-dependent hydrolases"/>
    <property type="match status" value="1"/>
</dbReference>
<dbReference type="Gene3D" id="3.10.310.70">
    <property type="match status" value="1"/>
</dbReference>
<dbReference type="CDD" id="cd01300">
    <property type="entry name" value="YtcJ_like"/>
    <property type="match status" value="1"/>
</dbReference>
<sequence length="545" mass="60098">MVRIVFTNGRVYAATGSHQAKNANFETSIVVDNSEISFVGNSNNAFIRKSIEDGASVIDLQNRIVVPGLIEAHTHFMLFGMWLRKLDISHCKSLQEIQSAISEYAKAHPELPRLLCRGWHQSMTNGVALAAHLDDIDPRPIFIESEDLHSTWCNTAALEEVPLENIGEADSPSTIPRDARGNPTGLLAEMAHFTLVCPHKVAVMTMEEKVSVLEAFFDLYVCSGYTGAIDLAMDAPHWEALQEYRKQKEIPIHIAAHWLIANGCTREELVRRVDEAIELHQRWHPSKDPEFCIVGIKLILDGVVDGCTAAASDPFPGHNAVVPPIWDSDEVNLVLKRASDAGLQCAIHAVGDVAITQAINAIEYANGKGKRHRLEHIEFPSADDLKRIGELEITASIQPGHCDPFTVRSYPQLVGPRLWNRAFPYKKFLDNDAVLAIGTDAPSASYLPMPTLYTATTRKSARDPKLTAQTHADQALALAQAIHAFTAGAAYSRRAETWSGSLSAGMRADFIVLDAEWEAEKLLDAKVIQTWSKGTKVFQAEGYNQ</sequence>
<evidence type="ECO:0000313" key="2">
    <source>
        <dbReference type="EMBL" id="RJE22299.1"/>
    </source>
</evidence>
<dbReference type="PANTHER" id="PTHR22642:SF19">
    <property type="entry name" value="AMIDOHYDROLASE FAMILY PROTEIN (AFU_ORTHOLOGUE AFUA_5G01480)"/>
    <property type="match status" value="1"/>
</dbReference>
<dbReference type="STRING" id="2070753.A0A3A2ZGH5"/>
<dbReference type="PANTHER" id="PTHR22642">
    <property type="entry name" value="IMIDAZOLONEPROPIONASE"/>
    <property type="match status" value="1"/>
</dbReference>
<dbReference type="EMBL" id="MVGC01000175">
    <property type="protein sequence ID" value="RJE22299.1"/>
    <property type="molecule type" value="Genomic_DNA"/>
</dbReference>
<dbReference type="AlphaFoldDB" id="A0A3A2ZGH5"/>
<organism evidence="2 3">
    <name type="scientific">Aspergillus sclerotialis</name>
    <dbReference type="NCBI Taxonomy" id="2070753"/>
    <lineage>
        <taxon>Eukaryota</taxon>
        <taxon>Fungi</taxon>
        <taxon>Dikarya</taxon>
        <taxon>Ascomycota</taxon>
        <taxon>Pezizomycotina</taxon>
        <taxon>Eurotiomycetes</taxon>
        <taxon>Eurotiomycetidae</taxon>
        <taxon>Eurotiales</taxon>
        <taxon>Aspergillaceae</taxon>
        <taxon>Aspergillus</taxon>
        <taxon>Aspergillus subgen. Polypaecilum</taxon>
    </lineage>
</organism>
<dbReference type="OrthoDB" id="3501663at2759"/>
<dbReference type="Gene3D" id="3.20.20.140">
    <property type="entry name" value="Metal-dependent hydrolases"/>
    <property type="match status" value="1"/>
</dbReference>
<gene>
    <name evidence="2" type="ORF">PHISCL_05343</name>
</gene>
<keyword evidence="3" id="KW-1185">Reference proteome</keyword>
<dbReference type="Gene3D" id="2.30.40.10">
    <property type="entry name" value="Urease, subunit C, domain 1"/>
    <property type="match status" value="1"/>
</dbReference>
<proteinExistence type="predicted"/>
<dbReference type="Proteomes" id="UP000266188">
    <property type="component" value="Unassembled WGS sequence"/>
</dbReference>
<keyword evidence="2" id="KW-0378">Hydrolase</keyword>
<dbReference type="InterPro" id="IPR033932">
    <property type="entry name" value="YtcJ-like"/>
</dbReference>
<evidence type="ECO:0000259" key="1">
    <source>
        <dbReference type="Pfam" id="PF07969"/>
    </source>
</evidence>
<comment type="caution">
    <text evidence="2">The sequence shown here is derived from an EMBL/GenBank/DDBJ whole genome shotgun (WGS) entry which is preliminary data.</text>
</comment>
<dbReference type="InterPro" id="IPR011059">
    <property type="entry name" value="Metal-dep_hydrolase_composite"/>
</dbReference>